<evidence type="ECO:0000313" key="1">
    <source>
        <dbReference type="EMBL" id="MDN4573619.1"/>
    </source>
</evidence>
<reference evidence="1" key="1">
    <citation type="submission" date="2018-04" db="EMBL/GenBank/DDBJ databases">
        <authorList>
            <person name="Jy Z."/>
        </authorList>
    </citation>
    <scope>NUCLEOTIDE SEQUENCE</scope>
    <source>
        <strain evidence="2">AS13</strain>
        <strain evidence="1">LA18</strain>
    </source>
</reference>
<proteinExistence type="predicted"/>
<evidence type="ECO:0000313" key="2">
    <source>
        <dbReference type="EMBL" id="MDN4578161.1"/>
    </source>
</evidence>
<dbReference type="EMBL" id="QAID01000035">
    <property type="protein sequence ID" value="MDN4578161.1"/>
    <property type="molecule type" value="Genomic_DNA"/>
</dbReference>
<protein>
    <submittedName>
        <fullName evidence="1">Uncharacterized protein</fullName>
    </submittedName>
</protein>
<evidence type="ECO:0000313" key="4">
    <source>
        <dbReference type="Proteomes" id="UP001172791"/>
    </source>
</evidence>
<gene>
    <name evidence="1" type="ORF">DBA34_10155</name>
    <name evidence="2" type="ORF">DBB29_08535</name>
</gene>
<organism evidence="1 4">
    <name type="scientific">Pandoraea cepalis</name>
    <dbReference type="NCBI Taxonomy" id="2508294"/>
    <lineage>
        <taxon>Bacteria</taxon>
        <taxon>Pseudomonadati</taxon>
        <taxon>Pseudomonadota</taxon>
        <taxon>Betaproteobacteria</taxon>
        <taxon>Burkholderiales</taxon>
        <taxon>Burkholderiaceae</taxon>
        <taxon>Pandoraea</taxon>
    </lineage>
</organism>
<sequence>MPQAPSSSKFKTTKADKRAAASARFRAWADRHTEDRFRMTLALVRSVVANVDREREAVDPDLTRTVYIGAALLAMEALPSTLRQAFIKRYAELHGEPVVRNQWSG</sequence>
<name>A0AAW7MLP7_9BURK</name>
<comment type="caution">
    <text evidence="1">The sequence shown here is derived from an EMBL/GenBank/DDBJ whole genome shotgun (WGS) entry which is preliminary data.</text>
</comment>
<dbReference type="RefSeq" id="WP_301234477.1">
    <property type="nucleotide sequence ID" value="NZ_QAIC01000037.1"/>
</dbReference>
<evidence type="ECO:0000313" key="3">
    <source>
        <dbReference type="Proteomes" id="UP001172788"/>
    </source>
</evidence>
<dbReference type="Proteomes" id="UP001172788">
    <property type="component" value="Unassembled WGS sequence"/>
</dbReference>
<keyword evidence="3" id="KW-1185">Reference proteome</keyword>
<accession>A0AAW7MLP7</accession>
<dbReference type="Proteomes" id="UP001172791">
    <property type="component" value="Unassembled WGS sequence"/>
</dbReference>
<dbReference type="AlphaFoldDB" id="A0AAW7MLP7"/>
<dbReference type="EMBL" id="QAIC01000037">
    <property type="protein sequence ID" value="MDN4573619.1"/>
    <property type="molecule type" value="Genomic_DNA"/>
</dbReference>